<dbReference type="OrthoDB" id="1410704at2"/>
<dbReference type="PROSITE" id="PS01124">
    <property type="entry name" value="HTH_ARAC_FAMILY_2"/>
    <property type="match status" value="1"/>
</dbReference>
<dbReference type="SUPFAM" id="SSF51182">
    <property type="entry name" value="RmlC-like cupins"/>
    <property type="match status" value="1"/>
</dbReference>
<dbReference type="Gene3D" id="2.60.120.10">
    <property type="entry name" value="Jelly Rolls"/>
    <property type="match status" value="1"/>
</dbReference>
<evidence type="ECO:0000313" key="5">
    <source>
        <dbReference type="EMBL" id="SHK94738.1"/>
    </source>
</evidence>
<keyword evidence="2 5" id="KW-0238">DNA-binding</keyword>
<evidence type="ECO:0000256" key="1">
    <source>
        <dbReference type="ARBA" id="ARBA00023015"/>
    </source>
</evidence>
<dbReference type="EMBL" id="FRAV01000009">
    <property type="protein sequence ID" value="SHK94738.1"/>
    <property type="molecule type" value="Genomic_DNA"/>
</dbReference>
<evidence type="ECO:0000256" key="2">
    <source>
        <dbReference type="ARBA" id="ARBA00023125"/>
    </source>
</evidence>
<name>A0A1M6WLZ7_9FLAO</name>
<dbReference type="AlphaFoldDB" id="A0A1M6WLZ7"/>
<reference evidence="6" key="1">
    <citation type="submission" date="2016-11" db="EMBL/GenBank/DDBJ databases">
        <authorList>
            <person name="Varghese N."/>
            <person name="Submissions S."/>
        </authorList>
    </citation>
    <scope>NUCLEOTIDE SEQUENCE [LARGE SCALE GENOMIC DNA]</scope>
    <source>
        <strain evidence="6">DSM 26899</strain>
    </source>
</reference>
<dbReference type="InterPro" id="IPR018062">
    <property type="entry name" value="HTH_AraC-typ_CS"/>
</dbReference>
<evidence type="ECO:0000256" key="3">
    <source>
        <dbReference type="ARBA" id="ARBA00023163"/>
    </source>
</evidence>
<dbReference type="Proteomes" id="UP000184364">
    <property type="component" value="Unassembled WGS sequence"/>
</dbReference>
<keyword evidence="1" id="KW-0805">Transcription regulation</keyword>
<dbReference type="STRING" id="1302687.SAMN05444267_1009162"/>
<dbReference type="GO" id="GO:0003700">
    <property type="term" value="F:DNA-binding transcription factor activity"/>
    <property type="evidence" value="ECO:0007669"/>
    <property type="project" value="InterPro"/>
</dbReference>
<dbReference type="InterPro" id="IPR009057">
    <property type="entry name" value="Homeodomain-like_sf"/>
</dbReference>
<sequence>MISKSFNSTKLKYYPTTNNNTFHFDHVHIIWNQQVPLHQQQTWELSYIITGSGARIIGDVVENFSRGEIILIPPNIPHCWSFDESVHDEEGKIENITIVIENDFLISCKNLFPELYSSISELQSNENAVSFEGELLEKLQALMASMVHQDSIERLSSFIKLLQLISHCKEMHIVGRPIVENKKEKKLQEIHLFILRNFQGNISLEQISKSVGMQKSSFCVFFKRMTGTSFFTYLTDFRIESSCQMLLKTKLSVAEICIASGFNDIPYYNRVFKKVKNMTPTQYRKSEKVNNEFLFHDSIKN</sequence>
<dbReference type="SMART" id="SM00342">
    <property type="entry name" value="HTH_ARAC"/>
    <property type="match status" value="1"/>
</dbReference>
<dbReference type="InterPro" id="IPR011051">
    <property type="entry name" value="RmlC_Cupin_sf"/>
</dbReference>
<dbReference type="GO" id="GO:0043565">
    <property type="term" value="F:sequence-specific DNA binding"/>
    <property type="evidence" value="ECO:0007669"/>
    <property type="project" value="InterPro"/>
</dbReference>
<organism evidence="5 6">
    <name type="scientific">Chryseobacterium polytrichastri</name>
    <dbReference type="NCBI Taxonomy" id="1302687"/>
    <lineage>
        <taxon>Bacteria</taxon>
        <taxon>Pseudomonadati</taxon>
        <taxon>Bacteroidota</taxon>
        <taxon>Flavobacteriia</taxon>
        <taxon>Flavobacteriales</taxon>
        <taxon>Weeksellaceae</taxon>
        <taxon>Chryseobacterium group</taxon>
        <taxon>Chryseobacterium</taxon>
    </lineage>
</organism>
<dbReference type="PROSITE" id="PS00041">
    <property type="entry name" value="HTH_ARAC_FAMILY_1"/>
    <property type="match status" value="1"/>
</dbReference>
<dbReference type="Pfam" id="PF12833">
    <property type="entry name" value="HTH_18"/>
    <property type="match status" value="1"/>
</dbReference>
<dbReference type="Gene3D" id="1.10.10.60">
    <property type="entry name" value="Homeodomain-like"/>
    <property type="match status" value="2"/>
</dbReference>
<evidence type="ECO:0000259" key="4">
    <source>
        <dbReference type="PROSITE" id="PS01124"/>
    </source>
</evidence>
<dbReference type="SUPFAM" id="SSF46689">
    <property type="entry name" value="Homeodomain-like"/>
    <property type="match status" value="2"/>
</dbReference>
<proteinExistence type="predicted"/>
<dbReference type="InterPro" id="IPR014710">
    <property type="entry name" value="RmlC-like_jellyroll"/>
</dbReference>
<dbReference type="RefSeq" id="WP_073292403.1">
    <property type="nucleotide sequence ID" value="NZ_FRAV01000009.1"/>
</dbReference>
<dbReference type="PANTHER" id="PTHR43280:SF2">
    <property type="entry name" value="HTH-TYPE TRANSCRIPTIONAL REGULATOR EXSA"/>
    <property type="match status" value="1"/>
</dbReference>
<feature type="domain" description="HTH araC/xylS-type" evidence="4">
    <location>
        <begin position="188"/>
        <end position="286"/>
    </location>
</feature>
<evidence type="ECO:0000313" key="6">
    <source>
        <dbReference type="Proteomes" id="UP000184364"/>
    </source>
</evidence>
<dbReference type="InterPro" id="IPR018060">
    <property type="entry name" value="HTH_AraC"/>
</dbReference>
<dbReference type="PANTHER" id="PTHR43280">
    <property type="entry name" value="ARAC-FAMILY TRANSCRIPTIONAL REGULATOR"/>
    <property type="match status" value="1"/>
</dbReference>
<accession>A0A1M6WLZ7</accession>
<keyword evidence="3" id="KW-0804">Transcription</keyword>
<protein>
    <submittedName>
        <fullName evidence="5">AraC-type DNA-binding protein</fullName>
    </submittedName>
</protein>
<keyword evidence="6" id="KW-1185">Reference proteome</keyword>
<gene>
    <name evidence="5" type="ORF">SAMN05444267_1009162</name>
</gene>